<accession>A0A8T1WTW2</accession>
<feature type="region of interest" description="Disordered" evidence="1">
    <location>
        <begin position="75"/>
        <end position="106"/>
    </location>
</feature>
<evidence type="ECO:0000313" key="2">
    <source>
        <dbReference type="EMBL" id="KAG7395323.1"/>
    </source>
</evidence>
<reference evidence="2" key="1">
    <citation type="submission" date="2021-02" db="EMBL/GenBank/DDBJ databases">
        <authorList>
            <person name="Palmer J.M."/>
        </authorList>
    </citation>
    <scope>NUCLEOTIDE SEQUENCE</scope>
    <source>
        <strain evidence="2">SCRP23</strain>
    </source>
</reference>
<protein>
    <submittedName>
        <fullName evidence="2">Uncharacterized protein</fullName>
    </submittedName>
</protein>
<dbReference type="AlphaFoldDB" id="A0A8T1WTW2"/>
<feature type="compositionally biased region" description="Polar residues" evidence="1">
    <location>
        <begin position="76"/>
        <end position="93"/>
    </location>
</feature>
<comment type="caution">
    <text evidence="2">The sequence shown here is derived from an EMBL/GenBank/DDBJ whole genome shotgun (WGS) entry which is preliminary data.</text>
</comment>
<evidence type="ECO:0000256" key="1">
    <source>
        <dbReference type="SAM" id="MobiDB-lite"/>
    </source>
</evidence>
<keyword evidence="3" id="KW-1185">Reference proteome</keyword>
<proteinExistence type="predicted"/>
<dbReference type="EMBL" id="JAGDFL010000213">
    <property type="protein sequence ID" value="KAG7395323.1"/>
    <property type="molecule type" value="Genomic_DNA"/>
</dbReference>
<evidence type="ECO:0000313" key="3">
    <source>
        <dbReference type="Proteomes" id="UP000693981"/>
    </source>
</evidence>
<sequence length="174" mass="19218">MFTDKQQESLSPFRCSSGMGDISPISAGLWDKDDDSDVSALFFPANFLQPTTPETFLELDPTGFFTATSGTATKSSRNTGMYRSSTAQRSNAGANRLGKVEPSREPCTDDIPWSDLVFWLGNTSTGEVVCPCVQCTHQSVRSCYGHRYSPYQQRQQRVSSRIPVVTMPRIEGVN</sequence>
<dbReference type="Proteomes" id="UP000693981">
    <property type="component" value="Unassembled WGS sequence"/>
</dbReference>
<gene>
    <name evidence="2" type="ORF">PHYBOEH_003944</name>
</gene>
<dbReference type="OrthoDB" id="114185at2759"/>
<name>A0A8T1WTW2_9STRA</name>
<organism evidence="2 3">
    <name type="scientific">Phytophthora boehmeriae</name>
    <dbReference type="NCBI Taxonomy" id="109152"/>
    <lineage>
        <taxon>Eukaryota</taxon>
        <taxon>Sar</taxon>
        <taxon>Stramenopiles</taxon>
        <taxon>Oomycota</taxon>
        <taxon>Peronosporomycetes</taxon>
        <taxon>Peronosporales</taxon>
        <taxon>Peronosporaceae</taxon>
        <taxon>Phytophthora</taxon>
    </lineage>
</organism>